<dbReference type="STRING" id="1608583.BN1356_00267"/>
<proteinExistence type="predicted"/>
<dbReference type="PANTHER" id="PTHR43479">
    <property type="entry name" value="ACREF/ENVCD OPERON REPRESSOR-RELATED"/>
    <property type="match status" value="1"/>
</dbReference>
<keyword evidence="5" id="KW-1185">Reference proteome</keyword>
<dbReference type="Proteomes" id="UP000198604">
    <property type="component" value="Unassembled WGS sequence"/>
</dbReference>
<gene>
    <name evidence="4" type="ORF">BN1356_00267</name>
</gene>
<keyword evidence="1 2" id="KW-0238">DNA-binding</keyword>
<evidence type="ECO:0000313" key="4">
    <source>
        <dbReference type="EMBL" id="CQR23900.1"/>
    </source>
</evidence>
<dbReference type="GO" id="GO:0003677">
    <property type="term" value="F:DNA binding"/>
    <property type="evidence" value="ECO:0007669"/>
    <property type="project" value="UniProtKB-UniRule"/>
</dbReference>
<dbReference type="InterPro" id="IPR039532">
    <property type="entry name" value="TetR_C_Firmicutes"/>
</dbReference>
<evidence type="ECO:0000259" key="3">
    <source>
        <dbReference type="PROSITE" id="PS50977"/>
    </source>
</evidence>
<dbReference type="Pfam" id="PF14278">
    <property type="entry name" value="TetR_C_8"/>
    <property type="match status" value="1"/>
</dbReference>
<accession>A0A0E4CRY1</accession>
<sequence length="182" mass="21439">MTQTTKRALEESLKNLLLTKPVPKITIQDIGDDCGISRMTFYYHFKDIYDLVEWACMEDAQKALGENGHYDSWQVGLLHIFEAVQDNKPFILNVYHSVSREQVENYIYQITHPLILSIIDEKACEFHIRDAEKQFIVDFYKYALVGFLLDWIKKKHERKSQRNYRSTFSIDSRSSLNHSPTL</sequence>
<dbReference type="InterPro" id="IPR050624">
    <property type="entry name" value="HTH-type_Tx_Regulator"/>
</dbReference>
<dbReference type="Gene3D" id="1.10.357.10">
    <property type="entry name" value="Tetracycline Repressor, domain 2"/>
    <property type="match status" value="1"/>
</dbReference>
<evidence type="ECO:0000313" key="5">
    <source>
        <dbReference type="Proteomes" id="UP000198604"/>
    </source>
</evidence>
<name>A0A0E4CRY1_9STRE</name>
<protein>
    <submittedName>
        <fullName evidence="4">Transcriptional regulator</fullName>
    </submittedName>
</protein>
<feature type="DNA-binding region" description="H-T-H motif" evidence="2">
    <location>
        <begin position="26"/>
        <end position="45"/>
    </location>
</feature>
<dbReference type="InterPro" id="IPR001647">
    <property type="entry name" value="HTH_TetR"/>
</dbReference>
<dbReference type="InterPro" id="IPR009057">
    <property type="entry name" value="Homeodomain-like_sf"/>
</dbReference>
<dbReference type="PROSITE" id="PS50977">
    <property type="entry name" value="HTH_TETR_2"/>
    <property type="match status" value="1"/>
</dbReference>
<dbReference type="SUPFAM" id="SSF46689">
    <property type="entry name" value="Homeodomain-like"/>
    <property type="match status" value="1"/>
</dbReference>
<dbReference type="AlphaFoldDB" id="A0A0E4CRY1"/>
<dbReference type="EMBL" id="CTEN01000001">
    <property type="protein sequence ID" value="CQR23900.1"/>
    <property type="molecule type" value="Genomic_DNA"/>
</dbReference>
<evidence type="ECO:0000256" key="1">
    <source>
        <dbReference type="ARBA" id="ARBA00023125"/>
    </source>
</evidence>
<dbReference type="PANTHER" id="PTHR43479:SF7">
    <property type="entry name" value="TETR-FAMILY TRANSCRIPTIONAL REGULATOR"/>
    <property type="match status" value="1"/>
</dbReference>
<evidence type="ECO:0000256" key="2">
    <source>
        <dbReference type="PROSITE-ProRule" id="PRU00335"/>
    </source>
</evidence>
<feature type="domain" description="HTH tetR-type" evidence="3">
    <location>
        <begin position="3"/>
        <end position="63"/>
    </location>
</feature>
<reference evidence="5" key="1">
    <citation type="submission" date="2015-03" db="EMBL/GenBank/DDBJ databases">
        <authorList>
            <person name="Urmite Genomes"/>
        </authorList>
    </citation>
    <scope>NUCLEOTIDE SEQUENCE [LARGE SCALE GENOMIC DNA]</scope>
    <source>
        <strain evidence="5">FF10</strain>
    </source>
</reference>
<organism evidence="4 5">
    <name type="scientific">Streptococcus varani</name>
    <dbReference type="NCBI Taxonomy" id="1608583"/>
    <lineage>
        <taxon>Bacteria</taxon>
        <taxon>Bacillati</taxon>
        <taxon>Bacillota</taxon>
        <taxon>Bacilli</taxon>
        <taxon>Lactobacillales</taxon>
        <taxon>Streptococcaceae</taxon>
        <taxon>Streptococcus</taxon>
    </lineage>
</organism>